<dbReference type="GO" id="GO:0046872">
    <property type="term" value="F:metal ion binding"/>
    <property type="evidence" value="ECO:0007669"/>
    <property type="project" value="UniProtKB-KW"/>
</dbReference>
<dbReference type="RefSeq" id="WP_301188904.1">
    <property type="nucleotide sequence ID" value="NZ_JAPDPJ010000002.1"/>
</dbReference>
<dbReference type="PROSITE" id="PS00198">
    <property type="entry name" value="4FE4S_FER_1"/>
    <property type="match status" value="1"/>
</dbReference>
<proteinExistence type="predicted"/>
<dbReference type="GO" id="GO:0051536">
    <property type="term" value="F:iron-sulfur cluster binding"/>
    <property type="evidence" value="ECO:0007669"/>
    <property type="project" value="UniProtKB-KW"/>
</dbReference>
<dbReference type="Proteomes" id="UP001209229">
    <property type="component" value="Unassembled WGS sequence"/>
</dbReference>
<dbReference type="PROSITE" id="PS51257">
    <property type="entry name" value="PROKAR_LIPOPROTEIN"/>
    <property type="match status" value="1"/>
</dbReference>
<dbReference type="Pfam" id="PF13187">
    <property type="entry name" value="Fer4_9"/>
    <property type="match status" value="1"/>
</dbReference>
<evidence type="ECO:0000256" key="4">
    <source>
        <dbReference type="SAM" id="Phobius"/>
    </source>
</evidence>
<dbReference type="PANTHER" id="PTHR43312">
    <property type="entry name" value="D-THREO-ALDOSE 1-DEHYDROGENASE"/>
    <property type="match status" value="1"/>
</dbReference>
<organism evidence="6 7">
    <name type="scientific">Plebeiibacterium sediminum</name>
    <dbReference type="NCBI Taxonomy" id="2992112"/>
    <lineage>
        <taxon>Bacteria</taxon>
        <taxon>Pseudomonadati</taxon>
        <taxon>Bacteroidota</taxon>
        <taxon>Bacteroidia</taxon>
        <taxon>Marinilabiliales</taxon>
        <taxon>Marinilabiliaceae</taxon>
        <taxon>Plebeiibacterium</taxon>
    </lineage>
</organism>
<keyword evidence="3" id="KW-0411">Iron-sulfur</keyword>
<keyword evidence="4" id="KW-0472">Membrane</keyword>
<dbReference type="InterPro" id="IPR053135">
    <property type="entry name" value="AKR2_Oxidoreductase"/>
</dbReference>
<dbReference type="SUPFAM" id="SSF51430">
    <property type="entry name" value="NAD(P)-linked oxidoreductase"/>
    <property type="match status" value="1"/>
</dbReference>
<reference evidence="6" key="1">
    <citation type="submission" date="2022-10" db="EMBL/GenBank/DDBJ databases">
        <authorList>
            <person name="Yu W.X."/>
        </authorList>
    </citation>
    <scope>NUCLEOTIDE SEQUENCE</scope>
    <source>
        <strain evidence="6">AAT</strain>
    </source>
</reference>
<dbReference type="Pfam" id="PF00248">
    <property type="entry name" value="Aldo_ket_red"/>
    <property type="match status" value="1"/>
</dbReference>
<protein>
    <submittedName>
        <fullName evidence="6">Aldo/keto reductase</fullName>
    </submittedName>
</protein>
<name>A0AAE3M178_9BACT</name>
<feature type="transmembrane region" description="Helical" evidence="4">
    <location>
        <begin position="12"/>
        <end position="30"/>
    </location>
</feature>
<keyword evidence="4" id="KW-1133">Transmembrane helix</keyword>
<evidence type="ECO:0000256" key="1">
    <source>
        <dbReference type="ARBA" id="ARBA00022723"/>
    </source>
</evidence>
<accession>A0AAE3M178</accession>
<comment type="caution">
    <text evidence="6">The sequence shown here is derived from an EMBL/GenBank/DDBJ whole genome shotgun (WGS) entry which is preliminary data.</text>
</comment>
<feature type="domain" description="4Fe-4S ferredoxin-type" evidence="5">
    <location>
        <begin position="416"/>
        <end position="445"/>
    </location>
</feature>
<evidence type="ECO:0000313" key="6">
    <source>
        <dbReference type="EMBL" id="MCW3785332.1"/>
    </source>
</evidence>
<dbReference type="InterPro" id="IPR017900">
    <property type="entry name" value="4Fe4S_Fe_S_CS"/>
</dbReference>
<dbReference type="Gene3D" id="3.20.20.100">
    <property type="entry name" value="NADP-dependent oxidoreductase domain"/>
    <property type="match status" value="1"/>
</dbReference>
<dbReference type="PROSITE" id="PS51379">
    <property type="entry name" value="4FE4S_FER_2"/>
    <property type="match status" value="1"/>
</dbReference>
<dbReference type="InterPro" id="IPR023210">
    <property type="entry name" value="NADP_OxRdtase_dom"/>
</dbReference>
<keyword evidence="2" id="KW-0408">Iron</keyword>
<dbReference type="InterPro" id="IPR036812">
    <property type="entry name" value="NAD(P)_OxRdtase_dom_sf"/>
</dbReference>
<dbReference type="SUPFAM" id="SSF46548">
    <property type="entry name" value="alpha-helical ferredoxin"/>
    <property type="match status" value="1"/>
</dbReference>
<evidence type="ECO:0000256" key="2">
    <source>
        <dbReference type="ARBA" id="ARBA00023004"/>
    </source>
</evidence>
<dbReference type="InterPro" id="IPR017896">
    <property type="entry name" value="4Fe4S_Fe-S-bd"/>
</dbReference>
<dbReference type="EMBL" id="JAPDPJ010000002">
    <property type="protein sequence ID" value="MCW3785332.1"/>
    <property type="molecule type" value="Genomic_DNA"/>
</dbReference>
<keyword evidence="7" id="KW-1185">Reference proteome</keyword>
<evidence type="ECO:0000259" key="5">
    <source>
        <dbReference type="PROSITE" id="PS51379"/>
    </source>
</evidence>
<dbReference type="CDD" id="cd19096">
    <property type="entry name" value="AKR_Fe-S_oxidoreductase"/>
    <property type="match status" value="1"/>
</dbReference>
<keyword evidence="4" id="KW-0812">Transmembrane</keyword>
<evidence type="ECO:0000256" key="3">
    <source>
        <dbReference type="ARBA" id="ARBA00023014"/>
    </source>
</evidence>
<evidence type="ECO:0000313" key="7">
    <source>
        <dbReference type="Proteomes" id="UP001209229"/>
    </source>
</evidence>
<gene>
    <name evidence="6" type="ORF">OM075_02580</name>
</gene>
<dbReference type="PANTHER" id="PTHR43312:SF2">
    <property type="entry name" value="OXIDOREDUCTASE"/>
    <property type="match status" value="1"/>
</dbReference>
<keyword evidence="1" id="KW-0479">Metal-binding</keyword>
<sequence>MQKKNNNINRKQFFKVLGGVAATSTAFVYGCKPKNSSVIASGTASLSNIDPQKMEYRTNPYSGDKVSLLGYGCMRLPMKKISETEEEIDQDAWNDLVDEAMEYGVNYYDTSPVYGRGLSEKTTGIALKRHPRDSYYIATKLSNFRPDTQTREESIKMYHNSFKELQVDYIDYYLLHAVGLGGMKNFKARYIDNGMIDYLLKEKEAGRIRNLGWSFHGDVEVFDYLLAMDIQWDFVQIQMNYVDWLHATGANVNGEYLFSELVKHKTPAVIMEPLLGGRLAKLPNFLMGKLKQQRPEASVASWAFRYAGTPPEVLTVLSGMTYKEHLVDNLDTYSPLEPITDQEQTLLDEITELILQYPLISCTECRYCMPCPYGIDIPAVFAHYNKCINEGNFPKSLQDDNYTEARKAFLVGYDRSVPKLRQANHCIGCGKCIPLCPQRIQIPEEMTRIDRFVEQLKQGTEIG</sequence>
<dbReference type="AlphaFoldDB" id="A0AAE3M178"/>